<dbReference type="PANTHER" id="PTHR33392:SF6">
    <property type="entry name" value="POLYISOPRENYL-TEICHOIC ACID--PEPTIDOGLYCAN TEICHOIC ACID TRANSFERASE TAGU"/>
    <property type="match status" value="1"/>
</dbReference>
<evidence type="ECO:0000313" key="5">
    <source>
        <dbReference type="EMBL" id="EYT50677.1"/>
    </source>
</evidence>
<feature type="domain" description="Cell envelope-related transcriptional attenuator" evidence="4">
    <location>
        <begin position="109"/>
        <end position="250"/>
    </location>
</feature>
<feature type="region of interest" description="Disordered" evidence="2">
    <location>
        <begin position="1"/>
        <end position="24"/>
    </location>
</feature>
<organism evidence="5 6">
    <name type="scientific">Brachybacterium muris UCD-AY4</name>
    <dbReference type="NCBI Taxonomy" id="1249481"/>
    <lineage>
        <taxon>Bacteria</taxon>
        <taxon>Bacillati</taxon>
        <taxon>Actinomycetota</taxon>
        <taxon>Actinomycetes</taxon>
        <taxon>Micrococcales</taxon>
        <taxon>Dermabacteraceae</taxon>
        <taxon>Brachybacterium</taxon>
    </lineage>
</organism>
<dbReference type="OrthoDB" id="9782542at2"/>
<dbReference type="EMBL" id="AORC01000003">
    <property type="protein sequence ID" value="EYT50677.1"/>
    <property type="molecule type" value="Genomic_DNA"/>
</dbReference>
<keyword evidence="3" id="KW-0812">Transmembrane</keyword>
<dbReference type="InterPro" id="IPR050922">
    <property type="entry name" value="LytR/CpsA/Psr_CW_biosynth"/>
</dbReference>
<sequence length="349" mass="37802">MNASDDVQLPSDWEDGDQPEPGRRSSRRMALIGLGVICALVLAAGVVVGGYLLSVRDAYEKRNTVTITRSTSDGERPEQIEGTGRNFLLLGSDKRSEEEAAASGVVGQRSDVMMLVHVSEDGQDVYVMSFPRDLYVDIPGHGKDRINAALAFGGVPLAVSTVENYVGVPIEHVALIDFDGIEGLVDSLGGIEVMVPQSFEADGHQFTEGTQQMNGEEALVFVRQRKQFADGDFQRNRNQQAVLLGIADKLISADTLSDPLKLRDTVAQISPYLTTDEDLTATAMVELGLSMRSVRSNDLYFLSVPHGGPYTTSGGASVVATEEGEMDKLRKALREDDMGTYYAENAGKY</sequence>
<name>A0A022L3N3_9MICO</name>
<comment type="caution">
    <text evidence="5">The sequence shown here is derived from an EMBL/GenBank/DDBJ whole genome shotgun (WGS) entry which is preliminary data.</text>
</comment>
<dbReference type="NCBIfam" id="TIGR00350">
    <property type="entry name" value="lytR_cpsA_psr"/>
    <property type="match status" value="1"/>
</dbReference>
<evidence type="ECO:0000256" key="1">
    <source>
        <dbReference type="ARBA" id="ARBA00006068"/>
    </source>
</evidence>
<dbReference type="PANTHER" id="PTHR33392">
    <property type="entry name" value="POLYISOPRENYL-TEICHOIC ACID--PEPTIDOGLYCAN TEICHOIC ACID TRANSFERASE TAGU"/>
    <property type="match status" value="1"/>
</dbReference>
<accession>A0A022L3N3</accession>
<keyword evidence="3" id="KW-1133">Transmembrane helix</keyword>
<evidence type="ECO:0000256" key="2">
    <source>
        <dbReference type="SAM" id="MobiDB-lite"/>
    </source>
</evidence>
<dbReference type="InterPro" id="IPR004474">
    <property type="entry name" value="LytR_CpsA_psr"/>
</dbReference>
<dbReference type="RefSeq" id="WP_017822189.1">
    <property type="nucleotide sequence ID" value="NZ_AORC01000003.1"/>
</dbReference>
<keyword evidence="3" id="KW-0472">Membrane</keyword>
<dbReference type="Gene3D" id="3.40.630.190">
    <property type="entry name" value="LCP protein"/>
    <property type="match status" value="1"/>
</dbReference>
<dbReference type="Proteomes" id="UP000019754">
    <property type="component" value="Unassembled WGS sequence"/>
</dbReference>
<evidence type="ECO:0000256" key="3">
    <source>
        <dbReference type="SAM" id="Phobius"/>
    </source>
</evidence>
<feature type="transmembrane region" description="Helical" evidence="3">
    <location>
        <begin position="31"/>
        <end position="53"/>
    </location>
</feature>
<comment type="similarity">
    <text evidence="1">Belongs to the LytR/CpsA/Psr (LCP) family.</text>
</comment>
<evidence type="ECO:0000313" key="6">
    <source>
        <dbReference type="Proteomes" id="UP000019754"/>
    </source>
</evidence>
<gene>
    <name evidence="5" type="ORF">D641_0102355</name>
</gene>
<dbReference type="HOGENOM" id="CLU_016455_0_2_11"/>
<dbReference type="STRING" id="1249481.D641_0102355"/>
<dbReference type="Pfam" id="PF03816">
    <property type="entry name" value="LytR_cpsA_psr"/>
    <property type="match status" value="1"/>
</dbReference>
<proteinExistence type="inferred from homology"/>
<dbReference type="AlphaFoldDB" id="A0A022L3N3"/>
<protein>
    <submittedName>
        <fullName evidence="5">Transcriptional regulator</fullName>
    </submittedName>
</protein>
<reference evidence="5 6" key="1">
    <citation type="journal article" date="2013" name="Genome Announc.">
        <title>Draft genome sequence of an Actinobacterium, Brachybacterium muris strain UCD-AY4.</title>
        <authorList>
            <person name="Lo J.R."/>
            <person name="Lang J.M."/>
            <person name="Darling A.E."/>
            <person name="Eisen J.A."/>
            <person name="Coil D.A."/>
        </authorList>
    </citation>
    <scope>NUCLEOTIDE SEQUENCE [LARGE SCALE GENOMIC DNA]</scope>
    <source>
        <strain evidence="5 6">UCD-AY4</strain>
    </source>
</reference>
<keyword evidence="6" id="KW-1185">Reference proteome</keyword>
<evidence type="ECO:0000259" key="4">
    <source>
        <dbReference type="Pfam" id="PF03816"/>
    </source>
</evidence>